<evidence type="ECO:0008006" key="4">
    <source>
        <dbReference type="Google" id="ProtNLM"/>
    </source>
</evidence>
<name>A0A6M0H5X6_9CLOT</name>
<dbReference type="Proteomes" id="UP000481872">
    <property type="component" value="Unassembled WGS sequence"/>
</dbReference>
<dbReference type="EMBL" id="JAAGPU010000034">
    <property type="protein sequence ID" value="NEU06126.1"/>
    <property type="molecule type" value="Genomic_DNA"/>
</dbReference>
<comment type="caution">
    <text evidence="2">The sequence shown here is derived from an EMBL/GenBank/DDBJ whole genome shotgun (WGS) entry which is preliminary data.</text>
</comment>
<evidence type="ECO:0000313" key="3">
    <source>
        <dbReference type="Proteomes" id="UP000481872"/>
    </source>
</evidence>
<proteinExistence type="predicted"/>
<feature type="transmembrane region" description="Helical" evidence="1">
    <location>
        <begin position="6"/>
        <end position="23"/>
    </location>
</feature>
<protein>
    <recommendedName>
        <fullName evidence="4">DUF4364 family protein</fullName>
    </recommendedName>
</protein>
<keyword evidence="1" id="KW-0812">Transmembrane</keyword>
<sequence>MKYIVYVIAIALLTMLLIYIGIIKERNLNTLLLDKLYTKCCNKVLKYLKKDTLISAKEIRELISNEQTGVLWSKKKIGVTNKIQFTNHVIEGLIKLDKIQLVDDKKRVYSLKYN</sequence>
<evidence type="ECO:0000313" key="2">
    <source>
        <dbReference type="EMBL" id="NEU06126.1"/>
    </source>
</evidence>
<keyword evidence="1" id="KW-0472">Membrane</keyword>
<dbReference type="RefSeq" id="WP_061994697.1">
    <property type="nucleotide sequence ID" value="NZ_JAAGPU010000034.1"/>
</dbReference>
<reference evidence="2 3" key="1">
    <citation type="submission" date="2020-02" db="EMBL/GenBank/DDBJ databases">
        <title>Genome assembly of a novel Clostridium senegalense strain.</title>
        <authorList>
            <person name="Gupta T.B."/>
            <person name="Jauregui R."/>
            <person name="Maclean P."/>
            <person name="Nawarathana A."/>
            <person name="Brightwell G."/>
        </authorList>
    </citation>
    <scope>NUCLEOTIDE SEQUENCE [LARGE SCALE GENOMIC DNA]</scope>
    <source>
        <strain evidence="2 3">AGRFS4</strain>
    </source>
</reference>
<keyword evidence="3" id="KW-1185">Reference proteome</keyword>
<evidence type="ECO:0000256" key="1">
    <source>
        <dbReference type="SAM" id="Phobius"/>
    </source>
</evidence>
<accession>A0A6M0H5X6</accession>
<dbReference type="AlphaFoldDB" id="A0A6M0H5X6"/>
<keyword evidence="1" id="KW-1133">Transmembrane helix</keyword>
<organism evidence="2 3">
    <name type="scientific">Clostridium senegalense</name>
    <dbReference type="NCBI Taxonomy" id="1465809"/>
    <lineage>
        <taxon>Bacteria</taxon>
        <taxon>Bacillati</taxon>
        <taxon>Bacillota</taxon>
        <taxon>Clostridia</taxon>
        <taxon>Eubacteriales</taxon>
        <taxon>Clostridiaceae</taxon>
        <taxon>Clostridium</taxon>
    </lineage>
</organism>
<gene>
    <name evidence="2" type="ORF">G3M99_14970</name>
</gene>